<gene>
    <name evidence="2" type="ORF">ACFQ2F_12505</name>
</gene>
<dbReference type="Pfam" id="PF12973">
    <property type="entry name" value="Cupin_7"/>
    <property type="match status" value="1"/>
</dbReference>
<dbReference type="RefSeq" id="WP_379090346.1">
    <property type="nucleotide sequence ID" value="NZ_JBHTJO010000001.1"/>
</dbReference>
<feature type="domain" description="ChrR-like cupin" evidence="1">
    <location>
        <begin position="108"/>
        <end position="196"/>
    </location>
</feature>
<dbReference type="SUPFAM" id="SSF51182">
    <property type="entry name" value="RmlC-like cupins"/>
    <property type="match status" value="1"/>
</dbReference>
<dbReference type="InterPro" id="IPR014710">
    <property type="entry name" value="RmlC-like_jellyroll"/>
</dbReference>
<accession>A0ABW3JCA1</accession>
<dbReference type="EMBL" id="JBHTJO010000001">
    <property type="protein sequence ID" value="MFD0987919.1"/>
    <property type="molecule type" value="Genomic_DNA"/>
</dbReference>
<dbReference type="Gene3D" id="2.60.120.10">
    <property type="entry name" value="Jelly Rolls"/>
    <property type="match status" value="1"/>
</dbReference>
<protein>
    <submittedName>
        <fullName evidence="2">ChrR family anti-sigma-E factor</fullName>
    </submittedName>
</protein>
<dbReference type="Proteomes" id="UP001597102">
    <property type="component" value="Unassembled WGS sequence"/>
</dbReference>
<organism evidence="2 3">
    <name type="scientific">Methyloligella solikamskensis</name>
    <dbReference type="NCBI Taxonomy" id="1177756"/>
    <lineage>
        <taxon>Bacteria</taxon>
        <taxon>Pseudomonadati</taxon>
        <taxon>Pseudomonadota</taxon>
        <taxon>Alphaproteobacteria</taxon>
        <taxon>Hyphomicrobiales</taxon>
        <taxon>Hyphomicrobiaceae</taxon>
        <taxon>Methyloligella</taxon>
    </lineage>
</organism>
<dbReference type="NCBIfam" id="TIGR02451">
    <property type="entry name" value="anti_sig_ChrR"/>
    <property type="match status" value="1"/>
</dbReference>
<dbReference type="InterPro" id="IPR025979">
    <property type="entry name" value="ChrR-like_cupin_dom"/>
</dbReference>
<evidence type="ECO:0000313" key="2">
    <source>
        <dbReference type="EMBL" id="MFD0987919.1"/>
    </source>
</evidence>
<name>A0ABW3JCA1_9HYPH</name>
<proteinExistence type="predicted"/>
<sequence length="217" mass="23557">MTIEHHPSDETLAAFVGGTLDEPSRLVVASHLRLCDSCRSTLRMLQTAGGVLLDKIAPVPLGEGSLQAALAKLDEAPPASPVTNEASSEEPDLPDAIAPIFQGVPLGKWRSLGIGLKMRAIEVESPADTRLFMLKAEPGIKLPHHRHTGREWTCVLQGAFRHEHGRYGAGDFDEADDSVEHHPVVEEGERCICIVAMQGGIELQGWLGRLLQPLVRF</sequence>
<dbReference type="InterPro" id="IPR041916">
    <property type="entry name" value="Anti_sigma_zinc_sf"/>
</dbReference>
<dbReference type="InterPro" id="IPR011051">
    <property type="entry name" value="RmlC_Cupin_sf"/>
</dbReference>
<dbReference type="Gene3D" id="1.10.10.1320">
    <property type="entry name" value="Anti-sigma factor, zinc-finger domain"/>
    <property type="match status" value="1"/>
</dbReference>
<keyword evidence="3" id="KW-1185">Reference proteome</keyword>
<evidence type="ECO:0000313" key="3">
    <source>
        <dbReference type="Proteomes" id="UP001597102"/>
    </source>
</evidence>
<comment type="caution">
    <text evidence="2">The sequence shown here is derived from an EMBL/GenBank/DDBJ whole genome shotgun (WGS) entry which is preliminary data.</text>
</comment>
<evidence type="ECO:0000259" key="1">
    <source>
        <dbReference type="Pfam" id="PF12973"/>
    </source>
</evidence>
<dbReference type="CDD" id="cd20301">
    <property type="entry name" value="cupin_ChrR"/>
    <property type="match status" value="1"/>
</dbReference>
<dbReference type="InterPro" id="IPR012807">
    <property type="entry name" value="Anti-sigma_ChrR"/>
</dbReference>
<reference evidence="3" key="1">
    <citation type="journal article" date="2019" name="Int. J. Syst. Evol. Microbiol.">
        <title>The Global Catalogue of Microorganisms (GCM) 10K type strain sequencing project: providing services to taxonomists for standard genome sequencing and annotation.</title>
        <authorList>
            <consortium name="The Broad Institute Genomics Platform"/>
            <consortium name="The Broad Institute Genome Sequencing Center for Infectious Disease"/>
            <person name="Wu L."/>
            <person name="Ma J."/>
        </authorList>
    </citation>
    <scope>NUCLEOTIDE SEQUENCE [LARGE SCALE GENOMIC DNA]</scope>
    <source>
        <strain evidence="3">CCUG 61697</strain>
    </source>
</reference>